<evidence type="ECO:0000256" key="2">
    <source>
        <dbReference type="ARBA" id="ARBA00023242"/>
    </source>
</evidence>
<dbReference type="PANTHER" id="PTHR40621:SF6">
    <property type="entry name" value="AP-1-LIKE TRANSCRIPTION FACTOR YAP1-RELATED"/>
    <property type="match status" value="1"/>
</dbReference>
<dbReference type="AlphaFoldDB" id="A0A2P5IA19"/>
<dbReference type="CDD" id="cd14688">
    <property type="entry name" value="bZIP_YAP"/>
    <property type="match status" value="1"/>
</dbReference>
<sequence length="267" mass="29444">MTNNNIFRMFNPQAPKVDRVEKRRAQVRQAQQAYRERKEVYTKALEREVAKSKAREAELLRENERLKDTVQKMAEKLEQLGGGGPDTAMSAPRKSMTRTMADNMSSMAPPLARLGDIDSVGLGVDFVLALEKPCLEHLHGDPEKPGDPSGHALTLSAQACAVSCPNNTTSPVARESIDPHALPAAMLENLLALSKDVCPASDDRITPVQAWNLIRSQPHFGGFELEGLRTLAVVLKDVVKCHGFGAVLPQSVFRRLLFEFLLKGRPL</sequence>
<evidence type="ECO:0000313" key="5">
    <source>
        <dbReference type="EMBL" id="POS79353.1"/>
    </source>
</evidence>
<dbReference type="Gene3D" id="1.10.238.100">
    <property type="entry name" value="YAP1 redox domain. Chain B"/>
    <property type="match status" value="1"/>
</dbReference>
<dbReference type="EMBL" id="MAVT02000119">
    <property type="protein sequence ID" value="POS79353.1"/>
    <property type="molecule type" value="Genomic_DNA"/>
</dbReference>
<dbReference type="PANTHER" id="PTHR40621">
    <property type="entry name" value="TRANSCRIPTION FACTOR KAPC-RELATED"/>
    <property type="match status" value="1"/>
</dbReference>
<feature type="coiled-coil region" evidence="3">
    <location>
        <begin position="17"/>
        <end position="80"/>
    </location>
</feature>
<name>A0A2P5IA19_DIAHE</name>
<reference evidence="5" key="1">
    <citation type="submission" date="2017-09" db="EMBL/GenBank/DDBJ databases">
        <title>Polyketide synthases of a Diaporthe helianthi virulent isolate.</title>
        <authorList>
            <person name="Baroncelli R."/>
        </authorList>
    </citation>
    <scope>NUCLEOTIDE SEQUENCE [LARGE SCALE GENOMIC DNA]</scope>
    <source>
        <strain evidence="5">7/96</strain>
    </source>
</reference>
<dbReference type="SMART" id="SM00338">
    <property type="entry name" value="BRLZ"/>
    <property type="match status" value="1"/>
</dbReference>
<protein>
    <recommendedName>
        <fullName evidence="4">BZIP domain-containing protein</fullName>
    </recommendedName>
</protein>
<dbReference type="InterPro" id="IPR050936">
    <property type="entry name" value="AP-1-like"/>
</dbReference>
<gene>
    <name evidence="5" type="ORF">DHEL01_v202238</name>
</gene>
<accession>A0A2P5IA19</accession>
<dbReference type="SUPFAM" id="SSF57959">
    <property type="entry name" value="Leucine zipper domain"/>
    <property type="match status" value="1"/>
</dbReference>
<dbReference type="GO" id="GO:0001228">
    <property type="term" value="F:DNA-binding transcription activator activity, RNA polymerase II-specific"/>
    <property type="evidence" value="ECO:0007669"/>
    <property type="project" value="TreeGrafter"/>
</dbReference>
<keyword evidence="3" id="KW-0175">Coiled coil</keyword>
<keyword evidence="2" id="KW-0539">Nucleus</keyword>
<dbReference type="OrthoDB" id="2590011at2759"/>
<organism evidence="5 6">
    <name type="scientific">Diaporthe helianthi</name>
    <dbReference type="NCBI Taxonomy" id="158607"/>
    <lineage>
        <taxon>Eukaryota</taxon>
        <taxon>Fungi</taxon>
        <taxon>Dikarya</taxon>
        <taxon>Ascomycota</taxon>
        <taxon>Pezizomycotina</taxon>
        <taxon>Sordariomycetes</taxon>
        <taxon>Sordariomycetidae</taxon>
        <taxon>Diaporthales</taxon>
        <taxon>Diaporthaceae</taxon>
        <taxon>Diaporthe</taxon>
    </lineage>
</organism>
<dbReference type="InterPro" id="IPR004827">
    <property type="entry name" value="bZIP"/>
</dbReference>
<dbReference type="GO" id="GO:0090575">
    <property type="term" value="C:RNA polymerase II transcription regulator complex"/>
    <property type="evidence" value="ECO:0007669"/>
    <property type="project" value="TreeGrafter"/>
</dbReference>
<dbReference type="Proteomes" id="UP000094444">
    <property type="component" value="Unassembled WGS sequence"/>
</dbReference>
<proteinExistence type="predicted"/>
<dbReference type="Pfam" id="PF00170">
    <property type="entry name" value="bZIP_1"/>
    <property type="match status" value="1"/>
</dbReference>
<dbReference type="Gene3D" id="1.20.5.170">
    <property type="match status" value="1"/>
</dbReference>
<dbReference type="STRING" id="158607.A0A2P5IA19"/>
<comment type="subcellular location">
    <subcellularLocation>
        <location evidence="1">Nucleus</location>
    </subcellularLocation>
</comment>
<dbReference type="InParanoid" id="A0A2P5IA19"/>
<dbReference type="GO" id="GO:0000976">
    <property type="term" value="F:transcription cis-regulatory region binding"/>
    <property type="evidence" value="ECO:0007669"/>
    <property type="project" value="InterPro"/>
</dbReference>
<comment type="caution">
    <text evidence="5">The sequence shown here is derived from an EMBL/GenBank/DDBJ whole genome shotgun (WGS) entry which is preliminary data.</text>
</comment>
<keyword evidence="6" id="KW-1185">Reference proteome</keyword>
<feature type="domain" description="BZIP" evidence="4">
    <location>
        <begin position="15"/>
        <end position="79"/>
    </location>
</feature>
<evidence type="ECO:0000256" key="3">
    <source>
        <dbReference type="SAM" id="Coils"/>
    </source>
</evidence>
<evidence type="ECO:0000256" key="1">
    <source>
        <dbReference type="ARBA" id="ARBA00004123"/>
    </source>
</evidence>
<evidence type="ECO:0000259" key="4">
    <source>
        <dbReference type="SMART" id="SM00338"/>
    </source>
</evidence>
<evidence type="ECO:0000313" key="6">
    <source>
        <dbReference type="Proteomes" id="UP000094444"/>
    </source>
</evidence>
<dbReference type="InterPro" id="IPR046347">
    <property type="entry name" value="bZIP_sf"/>
</dbReference>